<protein>
    <submittedName>
        <fullName evidence="1">Uncharacterized protein</fullName>
    </submittedName>
</protein>
<name>A0ABQ6VBS3_9MICO</name>
<reference evidence="2" key="1">
    <citation type="submission" date="2019-09" db="EMBL/GenBank/DDBJ databases">
        <title>Whole genome sequencing of Microbacterium maritypicum.</title>
        <authorList>
            <person name="Lenchi N."/>
        </authorList>
    </citation>
    <scope>NUCLEOTIDE SEQUENCE [LARGE SCALE GENOMIC DNA]</scope>
    <source>
        <strain evidence="2">G1</strain>
    </source>
</reference>
<dbReference type="Proteomes" id="UP000478836">
    <property type="component" value="Unassembled WGS sequence"/>
</dbReference>
<sequence>MQFRGYLRAPMAAKPTAIGLWLHTDGLGRREVVPELLAAAIYPGEAATELVLEHLLMLDESGFLDFYQADGTEYLVLRRPLRVDGRLAWSNCPEPPHRESSRTFAAVGGARARAGERVRAEQAARASEWAQWADEHESKPQPPRRPLLLDAPPIGCPDHPFGRFKDCGPCGTARRRHDRWVQEARYGEQMTDYEQIRDGEEVWGGDPF</sequence>
<evidence type="ECO:0000313" key="1">
    <source>
        <dbReference type="EMBL" id="KAB1867713.1"/>
    </source>
</evidence>
<dbReference type="EMBL" id="WAAO01000001">
    <property type="protein sequence ID" value="KAB1867713.1"/>
    <property type="molecule type" value="Genomic_DNA"/>
</dbReference>
<keyword evidence="2" id="KW-1185">Reference proteome</keyword>
<gene>
    <name evidence="1" type="ORF">F6A08_05885</name>
</gene>
<organism evidence="1 2">
    <name type="scientific">Microbacterium algeriense</name>
    <dbReference type="NCBI Taxonomy" id="2615184"/>
    <lineage>
        <taxon>Bacteria</taxon>
        <taxon>Bacillati</taxon>
        <taxon>Actinomycetota</taxon>
        <taxon>Actinomycetes</taxon>
        <taxon>Micrococcales</taxon>
        <taxon>Microbacteriaceae</taxon>
        <taxon>Microbacterium</taxon>
    </lineage>
</organism>
<proteinExistence type="predicted"/>
<accession>A0ABQ6VBS3</accession>
<comment type="caution">
    <text evidence="1">The sequence shown here is derived from an EMBL/GenBank/DDBJ whole genome shotgun (WGS) entry which is preliminary data.</text>
</comment>
<evidence type="ECO:0000313" key="2">
    <source>
        <dbReference type="Proteomes" id="UP000478836"/>
    </source>
</evidence>